<feature type="transmembrane region" description="Helical" evidence="3">
    <location>
        <begin position="6"/>
        <end position="31"/>
    </location>
</feature>
<evidence type="ECO:0000256" key="3">
    <source>
        <dbReference type="SAM" id="Phobius"/>
    </source>
</evidence>
<gene>
    <name evidence="5" type="ORF">OESDEN_03649</name>
</gene>
<evidence type="ECO:0000256" key="2">
    <source>
        <dbReference type="SAM" id="MobiDB-lite"/>
    </source>
</evidence>
<sequence>MPDGATVATFLSISISVGMIATCGIIANLICDDINEFYKDSMKEFKAFQILTDDAWTEVIKMDTEPSNIPTFESLVKREKRNLNLPAFCSCMAESSCPPGPPGRPGLDGDDGEPGLPGPRGPNGLDAVGFTFNEATGCIMCPAGPPGPAGRPGPPGVPGPRGNDGPRGERTTYGLGRPGPPGPPGDPGKRGCTGKEGTPGKPGRDGVRYIRQRGRPGMPGPVGPPGPTGPPGVAEEGPDGLPGPRGKPGLPGMPGPRGKDGDPGDAGEPGFDADYCPCPTRGYVRAQAAPTVEKEEEVPEDEPIVHPSATQTFEVAQRVAKPETEKVVLPETYEFFMELPTEDPIKKRRLRYI</sequence>
<reference evidence="5 6" key="1">
    <citation type="submission" date="2014-03" db="EMBL/GenBank/DDBJ databases">
        <title>Draft genome of the hookworm Oesophagostomum dentatum.</title>
        <authorList>
            <person name="Mitreva M."/>
        </authorList>
    </citation>
    <scope>NUCLEOTIDE SEQUENCE [LARGE SCALE GENOMIC DNA]</scope>
    <source>
        <strain evidence="5 6">OD-Hann</strain>
    </source>
</reference>
<evidence type="ECO:0000313" key="5">
    <source>
        <dbReference type="EMBL" id="KHJ96393.1"/>
    </source>
</evidence>
<dbReference type="Pfam" id="PF01391">
    <property type="entry name" value="Collagen"/>
    <property type="match status" value="1"/>
</dbReference>
<proteinExistence type="predicted"/>
<dbReference type="OrthoDB" id="5856239at2759"/>
<dbReference type="InterPro" id="IPR008160">
    <property type="entry name" value="Collagen"/>
</dbReference>
<keyword evidence="1" id="KW-0677">Repeat</keyword>
<dbReference type="PANTHER" id="PTHR24637:SF252">
    <property type="entry name" value="NEMATODE CUTICLE COLLAGEN N-TERMINAL DOMAIN-CONTAINING PROTEIN"/>
    <property type="match status" value="1"/>
</dbReference>
<evidence type="ECO:0000256" key="1">
    <source>
        <dbReference type="ARBA" id="ARBA00022737"/>
    </source>
</evidence>
<dbReference type="PANTHER" id="PTHR24637">
    <property type="entry name" value="COLLAGEN"/>
    <property type="match status" value="1"/>
</dbReference>
<accession>A0A0B1TFQ4</accession>
<dbReference type="AlphaFoldDB" id="A0A0B1TFQ4"/>
<dbReference type="InterPro" id="IPR002486">
    <property type="entry name" value="Col_cuticle_N"/>
</dbReference>
<dbReference type="Proteomes" id="UP000053660">
    <property type="component" value="Unassembled WGS sequence"/>
</dbReference>
<organism evidence="5 6">
    <name type="scientific">Oesophagostomum dentatum</name>
    <name type="common">Nodular worm</name>
    <dbReference type="NCBI Taxonomy" id="61180"/>
    <lineage>
        <taxon>Eukaryota</taxon>
        <taxon>Metazoa</taxon>
        <taxon>Ecdysozoa</taxon>
        <taxon>Nematoda</taxon>
        <taxon>Chromadorea</taxon>
        <taxon>Rhabditida</taxon>
        <taxon>Rhabditina</taxon>
        <taxon>Rhabditomorpha</taxon>
        <taxon>Strongyloidea</taxon>
        <taxon>Strongylidae</taxon>
        <taxon>Oesophagostomum</taxon>
    </lineage>
</organism>
<feature type="region of interest" description="Disordered" evidence="2">
    <location>
        <begin position="143"/>
        <end position="273"/>
    </location>
</feature>
<keyword evidence="3" id="KW-0472">Membrane</keyword>
<name>A0A0B1TFQ4_OESDE</name>
<keyword evidence="3" id="KW-0812">Transmembrane</keyword>
<dbReference type="GO" id="GO:0042302">
    <property type="term" value="F:structural constituent of cuticle"/>
    <property type="evidence" value="ECO:0007669"/>
    <property type="project" value="InterPro"/>
</dbReference>
<dbReference type="SMART" id="SM01088">
    <property type="entry name" value="Col_cuticle_N"/>
    <property type="match status" value="1"/>
</dbReference>
<keyword evidence="3" id="KW-1133">Transmembrane helix</keyword>
<feature type="region of interest" description="Disordered" evidence="2">
    <location>
        <begin position="99"/>
        <end position="129"/>
    </location>
</feature>
<evidence type="ECO:0000259" key="4">
    <source>
        <dbReference type="SMART" id="SM01088"/>
    </source>
</evidence>
<feature type="domain" description="Nematode cuticle collagen N-terminal" evidence="4">
    <location>
        <begin position="7"/>
        <end position="59"/>
    </location>
</feature>
<protein>
    <recommendedName>
        <fullName evidence="4">Nematode cuticle collagen N-terminal domain-containing protein</fullName>
    </recommendedName>
</protein>
<dbReference type="EMBL" id="KN549679">
    <property type="protein sequence ID" value="KHJ96393.1"/>
    <property type="molecule type" value="Genomic_DNA"/>
</dbReference>
<keyword evidence="6" id="KW-1185">Reference proteome</keyword>
<evidence type="ECO:0000313" key="6">
    <source>
        <dbReference type="Proteomes" id="UP000053660"/>
    </source>
</evidence>
<dbReference type="Pfam" id="PF01484">
    <property type="entry name" value="Col_cuticle_N"/>
    <property type="match status" value="1"/>
</dbReference>
<feature type="compositionally biased region" description="Pro residues" evidence="2">
    <location>
        <begin position="218"/>
        <end position="230"/>
    </location>
</feature>
<feature type="compositionally biased region" description="Pro residues" evidence="2">
    <location>
        <begin position="143"/>
        <end position="158"/>
    </location>
</feature>